<keyword evidence="2" id="KW-0614">Plasmid</keyword>
<proteinExistence type="predicted"/>
<organism evidence="2 3">
    <name type="scientific">Streptomyces violaceusniger (strain Tu 4113)</name>
    <dbReference type="NCBI Taxonomy" id="653045"/>
    <lineage>
        <taxon>Bacteria</taxon>
        <taxon>Bacillati</taxon>
        <taxon>Actinomycetota</taxon>
        <taxon>Actinomycetes</taxon>
        <taxon>Kitasatosporales</taxon>
        <taxon>Streptomycetaceae</taxon>
        <taxon>Streptomyces</taxon>
        <taxon>Streptomyces violaceusniger group</taxon>
    </lineage>
</organism>
<name>G2PI03_STRV4</name>
<geneLocation type="plasmid" evidence="2 3">
    <name>pSTRVI02</name>
</geneLocation>
<dbReference type="RefSeq" id="WP_014043889.1">
    <property type="nucleotide sequence ID" value="NC_015952.1"/>
</dbReference>
<dbReference type="EMBL" id="CP002996">
    <property type="protein sequence ID" value="AEM88954.1"/>
    <property type="molecule type" value="Genomic_DNA"/>
</dbReference>
<evidence type="ECO:0000313" key="2">
    <source>
        <dbReference type="EMBL" id="AEM88954.1"/>
    </source>
</evidence>
<dbReference type="HOGENOM" id="CLU_1554482_0_0_11"/>
<feature type="region of interest" description="Disordered" evidence="1">
    <location>
        <begin position="1"/>
        <end position="36"/>
    </location>
</feature>
<accession>G2PI03</accession>
<dbReference type="eggNOG" id="ENOG50349ZC">
    <property type="taxonomic scope" value="Bacteria"/>
</dbReference>
<reference evidence="2" key="1">
    <citation type="submission" date="2011-08" db="EMBL/GenBank/DDBJ databases">
        <title>Complete sequence of plasmid 2 of Streptomyces violaceusniger Tu 4113.</title>
        <authorList>
            <consortium name="US DOE Joint Genome Institute"/>
            <person name="Lucas S."/>
            <person name="Han J."/>
            <person name="Lapidus A."/>
            <person name="Cheng J.-F."/>
            <person name="Goodwin L."/>
            <person name="Pitluck S."/>
            <person name="Peters L."/>
            <person name="Ivanova N."/>
            <person name="Daligault H."/>
            <person name="Detter J.C."/>
            <person name="Han C."/>
            <person name="Tapia R."/>
            <person name="Land M."/>
            <person name="Hauser L."/>
            <person name="Kyrpides N."/>
            <person name="Ivanova N."/>
            <person name="Pagani I."/>
            <person name="Hagen A."/>
            <person name="Katz L."/>
            <person name="Fiedler H.-P."/>
            <person name="Keasling J."/>
            <person name="Fortman J."/>
            <person name="Woyke T."/>
        </authorList>
    </citation>
    <scope>NUCLEOTIDE SEQUENCE [LARGE SCALE GENOMIC DNA]</scope>
    <source>
        <strain evidence="2">Tu 4113</strain>
        <plasmid evidence="2">pSTRVI02</plasmid>
    </source>
</reference>
<sequence length="172" mass="18292">MGRNKRHKPRTGQPSRTAGSGQGPRPPVTLQGFGPEDYDNVIQATADLCERAGARGFEIGFLHDDVPAEDAAWFAAAQFRGARKIAENHRGPADAAFALAADILTGGKCRCGKLVSLTEGGAIAYGKSHLAHGLGEWTAQQAQAAGQCRWRLVKNRWQSSCNAPSLTLPGSR</sequence>
<evidence type="ECO:0000256" key="1">
    <source>
        <dbReference type="SAM" id="MobiDB-lite"/>
    </source>
</evidence>
<gene>
    <name evidence="2" type="ORF">Strvi_0181</name>
</gene>
<keyword evidence="3" id="KW-1185">Reference proteome</keyword>
<protein>
    <submittedName>
        <fullName evidence="2">Uncharacterized protein</fullName>
    </submittedName>
</protein>
<evidence type="ECO:0000313" key="3">
    <source>
        <dbReference type="Proteomes" id="UP000008703"/>
    </source>
</evidence>
<feature type="compositionally biased region" description="Basic residues" evidence="1">
    <location>
        <begin position="1"/>
        <end position="10"/>
    </location>
</feature>
<dbReference type="Proteomes" id="UP000008703">
    <property type="component" value="Plasmid pSTRVI02"/>
</dbReference>
<dbReference type="AlphaFoldDB" id="G2PI03"/>
<dbReference type="KEGG" id="svl:Strvi_0181"/>